<dbReference type="InterPro" id="IPR003131">
    <property type="entry name" value="T1-type_BTB"/>
</dbReference>
<dbReference type="PANTHER" id="PTHR14499:SF136">
    <property type="entry name" value="GH08630P"/>
    <property type="match status" value="1"/>
</dbReference>
<feature type="domain" description="Potassium channel tetramerisation-type BTB" evidence="1">
    <location>
        <begin position="62"/>
        <end position="129"/>
    </location>
</feature>
<dbReference type="PANTHER" id="PTHR14499">
    <property type="entry name" value="POTASSIUM CHANNEL TETRAMERIZATION DOMAIN-CONTAINING"/>
    <property type="match status" value="1"/>
</dbReference>
<gene>
    <name evidence="2" type="ORF">CTAYLR_001529</name>
</gene>
<dbReference type="InterPro" id="IPR011333">
    <property type="entry name" value="SKP1/BTB/POZ_sf"/>
</dbReference>
<organism evidence="2 3">
    <name type="scientific">Chrysophaeum taylorii</name>
    <dbReference type="NCBI Taxonomy" id="2483200"/>
    <lineage>
        <taxon>Eukaryota</taxon>
        <taxon>Sar</taxon>
        <taxon>Stramenopiles</taxon>
        <taxon>Ochrophyta</taxon>
        <taxon>Pelagophyceae</taxon>
        <taxon>Pelagomonadales</taxon>
        <taxon>Pelagomonadaceae</taxon>
        <taxon>Chrysophaeum</taxon>
    </lineage>
</organism>
<dbReference type="Pfam" id="PF02214">
    <property type="entry name" value="BTB_2"/>
    <property type="match status" value="1"/>
</dbReference>
<comment type="caution">
    <text evidence="2">The sequence shown here is derived from an EMBL/GenBank/DDBJ whole genome shotgun (WGS) entry which is preliminary data.</text>
</comment>
<accession>A0AAD7XIL8</accession>
<evidence type="ECO:0000259" key="1">
    <source>
        <dbReference type="Pfam" id="PF02214"/>
    </source>
</evidence>
<evidence type="ECO:0000313" key="3">
    <source>
        <dbReference type="Proteomes" id="UP001230188"/>
    </source>
</evidence>
<dbReference type="Proteomes" id="UP001230188">
    <property type="component" value="Unassembled WGS sequence"/>
</dbReference>
<protein>
    <recommendedName>
        <fullName evidence="1">Potassium channel tetramerisation-type BTB domain-containing protein</fullName>
    </recommendedName>
</protein>
<proteinExistence type="predicted"/>
<name>A0AAD7XIL8_9STRA</name>
<dbReference type="Gene3D" id="3.30.710.10">
    <property type="entry name" value="Potassium Channel Kv1.1, Chain A"/>
    <property type="match status" value="1"/>
</dbReference>
<dbReference type="SUPFAM" id="SSF54695">
    <property type="entry name" value="POZ domain"/>
    <property type="match status" value="1"/>
</dbReference>
<evidence type="ECO:0000313" key="2">
    <source>
        <dbReference type="EMBL" id="KAJ8603000.1"/>
    </source>
</evidence>
<dbReference type="AlphaFoldDB" id="A0AAD7XIL8"/>
<dbReference type="CDD" id="cd18316">
    <property type="entry name" value="BTB_POZ_KCTD-like"/>
    <property type="match status" value="1"/>
</dbReference>
<keyword evidence="3" id="KW-1185">Reference proteome</keyword>
<dbReference type="GO" id="GO:0051260">
    <property type="term" value="P:protein homooligomerization"/>
    <property type="evidence" value="ECO:0007669"/>
    <property type="project" value="InterPro"/>
</dbReference>
<sequence length="136" mass="16139">MNAEKLWEDLNVQERQARLRKEAFTLREIWHKTCDLHAQNEEARKKLEQEAKLDFVPESERITLNVGGQMFETTAGILTKDRWSILADLCKKTSSHFHKQDDGSFFIDRDWWIFRHILQFLRVGTLPQDPALLLEM</sequence>
<reference evidence="2" key="1">
    <citation type="submission" date="2023-01" db="EMBL/GenBank/DDBJ databases">
        <title>Metagenome sequencing of chrysophaentin producing Chrysophaeum taylorii.</title>
        <authorList>
            <person name="Davison J."/>
            <person name="Bewley C."/>
        </authorList>
    </citation>
    <scope>NUCLEOTIDE SEQUENCE</scope>
    <source>
        <strain evidence="2">NIES-1699</strain>
    </source>
</reference>
<dbReference type="EMBL" id="JAQMWT010000362">
    <property type="protein sequence ID" value="KAJ8603000.1"/>
    <property type="molecule type" value="Genomic_DNA"/>
</dbReference>